<dbReference type="EMBL" id="MTKT01004939">
    <property type="protein sequence ID" value="OWM68885.1"/>
    <property type="molecule type" value="Genomic_DNA"/>
</dbReference>
<name>A0A218W7W8_PUNGR</name>
<gene>
    <name evidence="1" type="ORF">CDL15_Pgr025072</name>
</gene>
<accession>A0A218W7W8</accession>
<reference evidence="2" key="1">
    <citation type="journal article" date="2017" name="Plant J.">
        <title>The pomegranate (Punica granatum L.) genome and the genomics of punicalagin biosynthesis.</title>
        <authorList>
            <person name="Qin G."/>
            <person name="Xu C."/>
            <person name="Ming R."/>
            <person name="Tang H."/>
            <person name="Guyot R."/>
            <person name="Kramer E.M."/>
            <person name="Hu Y."/>
            <person name="Yi X."/>
            <person name="Qi Y."/>
            <person name="Xu X."/>
            <person name="Gao Z."/>
            <person name="Pan H."/>
            <person name="Jian J."/>
            <person name="Tian Y."/>
            <person name="Yue Z."/>
            <person name="Xu Y."/>
        </authorList>
    </citation>
    <scope>NUCLEOTIDE SEQUENCE [LARGE SCALE GENOMIC DNA]</scope>
    <source>
        <strain evidence="2">cv. Dabenzi</strain>
    </source>
</reference>
<proteinExistence type="predicted"/>
<organism evidence="1 2">
    <name type="scientific">Punica granatum</name>
    <name type="common">Pomegranate</name>
    <dbReference type="NCBI Taxonomy" id="22663"/>
    <lineage>
        <taxon>Eukaryota</taxon>
        <taxon>Viridiplantae</taxon>
        <taxon>Streptophyta</taxon>
        <taxon>Embryophyta</taxon>
        <taxon>Tracheophyta</taxon>
        <taxon>Spermatophyta</taxon>
        <taxon>Magnoliopsida</taxon>
        <taxon>eudicotyledons</taxon>
        <taxon>Gunneridae</taxon>
        <taxon>Pentapetalae</taxon>
        <taxon>rosids</taxon>
        <taxon>malvids</taxon>
        <taxon>Myrtales</taxon>
        <taxon>Lythraceae</taxon>
        <taxon>Punica</taxon>
    </lineage>
</organism>
<evidence type="ECO:0000313" key="1">
    <source>
        <dbReference type="EMBL" id="OWM68885.1"/>
    </source>
</evidence>
<protein>
    <submittedName>
        <fullName evidence="1">Uncharacterized protein</fullName>
    </submittedName>
</protein>
<dbReference type="Proteomes" id="UP000197138">
    <property type="component" value="Unassembled WGS sequence"/>
</dbReference>
<comment type="caution">
    <text evidence="1">The sequence shown here is derived from an EMBL/GenBank/DDBJ whole genome shotgun (WGS) entry which is preliminary data.</text>
</comment>
<sequence length="107" mass="11282">MDSKVGTTWNCISSTCCSSDIEFRAPGFNCAKASSVGAKIVSPSLKSLSWELIWSATWVLLNIRSRTVKSPSFSRIWMMSCLRVLDGDGGRGGGGEGGRAAFAGEGA</sequence>
<dbReference type="AlphaFoldDB" id="A0A218W7W8"/>
<evidence type="ECO:0000313" key="2">
    <source>
        <dbReference type="Proteomes" id="UP000197138"/>
    </source>
</evidence>